<sequence>MFLSLLSAARLLELKKPIFTLIPRNPFFSFKLISQIQKLAQLLSMYVSMEIGNDSDDAEDNHIAYDVTYVEDIPQQGSDFLDCGIYLLAIAEYLSEGKGIPVQYLDSKLHRIRYGALLWEYAMKKMKDGADSDNEAPPRRMRTPARIDNSQLFLID</sequence>
<dbReference type="RefSeq" id="XP_027774852.1">
    <property type="nucleotide sequence ID" value="XM_027919051.1"/>
</dbReference>
<accession>A0ABM1VGI4</accession>
<evidence type="ECO:0000313" key="2">
    <source>
        <dbReference type="RefSeq" id="XP_027774852.1"/>
    </source>
</evidence>
<dbReference type="Proteomes" id="UP000694930">
    <property type="component" value="Chromosome 8"/>
</dbReference>
<dbReference type="PANTHER" id="PTHR33022">
    <property type="entry name" value="DUF1985 DOMAIN-CONTAINING PROTEIN"/>
    <property type="match status" value="1"/>
</dbReference>
<name>A0ABM1VGI4_SOLPN</name>
<dbReference type="Gene3D" id="3.40.395.10">
    <property type="entry name" value="Adenoviral Proteinase, Chain A"/>
    <property type="match status" value="1"/>
</dbReference>
<evidence type="ECO:0000313" key="1">
    <source>
        <dbReference type="Proteomes" id="UP000694930"/>
    </source>
</evidence>
<protein>
    <submittedName>
        <fullName evidence="2">Uncharacterized protein LOC114078356</fullName>
    </submittedName>
</protein>
<proteinExistence type="predicted"/>
<dbReference type="GeneID" id="114078356"/>
<dbReference type="InterPro" id="IPR038765">
    <property type="entry name" value="Papain-like_cys_pep_sf"/>
</dbReference>
<dbReference type="PANTHER" id="PTHR33022:SF20">
    <property type="entry name" value="UBIQUITIN-LIKE PROTEASE FAMILY PROFILE DOMAIN-CONTAINING PROTEIN"/>
    <property type="match status" value="1"/>
</dbReference>
<keyword evidence="1" id="KW-1185">Reference proteome</keyword>
<organism evidence="1 2">
    <name type="scientific">Solanum pennellii</name>
    <name type="common">Tomato</name>
    <name type="synonym">Lycopersicon pennellii</name>
    <dbReference type="NCBI Taxonomy" id="28526"/>
    <lineage>
        <taxon>Eukaryota</taxon>
        <taxon>Viridiplantae</taxon>
        <taxon>Streptophyta</taxon>
        <taxon>Embryophyta</taxon>
        <taxon>Tracheophyta</taxon>
        <taxon>Spermatophyta</taxon>
        <taxon>Magnoliopsida</taxon>
        <taxon>eudicotyledons</taxon>
        <taxon>Gunneridae</taxon>
        <taxon>Pentapetalae</taxon>
        <taxon>asterids</taxon>
        <taxon>lamiids</taxon>
        <taxon>Solanales</taxon>
        <taxon>Solanaceae</taxon>
        <taxon>Solanoideae</taxon>
        <taxon>Solaneae</taxon>
        <taxon>Solanum</taxon>
        <taxon>Solanum subgen. Lycopersicon</taxon>
    </lineage>
</organism>
<gene>
    <name evidence="2" type="primary">LOC114078356</name>
</gene>
<reference evidence="1" key="1">
    <citation type="journal article" date="2014" name="Nat. Genet.">
        <title>The genome of the stress-tolerant wild tomato species Solanum pennellii.</title>
        <authorList>
            <person name="Bolger A."/>
            <person name="Scossa F."/>
            <person name="Bolger M.E."/>
            <person name="Lanz C."/>
            <person name="Maumus F."/>
            <person name="Tohge T."/>
            <person name="Quesneville H."/>
            <person name="Alseekh S."/>
            <person name="Sorensen I."/>
            <person name="Lichtenstein G."/>
            <person name="Fich E.A."/>
            <person name="Conte M."/>
            <person name="Keller H."/>
            <person name="Schneeberger K."/>
            <person name="Schwacke R."/>
            <person name="Ofner I."/>
            <person name="Vrebalov J."/>
            <person name="Xu Y."/>
            <person name="Osorio S."/>
            <person name="Aflitos S.A."/>
            <person name="Schijlen E."/>
            <person name="Jimenez-Gomez J.M."/>
            <person name="Ryngajllo M."/>
            <person name="Kimura S."/>
            <person name="Kumar R."/>
            <person name="Koenig D."/>
            <person name="Headland L.R."/>
            <person name="Maloof J.N."/>
            <person name="Sinha N."/>
            <person name="van Ham R.C."/>
            <person name="Lankhorst R.K."/>
            <person name="Mao L."/>
            <person name="Vogel A."/>
            <person name="Arsova B."/>
            <person name="Panstruga R."/>
            <person name="Fei Z."/>
            <person name="Rose J.K."/>
            <person name="Zamir D."/>
            <person name="Carrari F."/>
            <person name="Giovannoni J.J."/>
            <person name="Weigel D."/>
            <person name="Usadel B."/>
            <person name="Fernie A.R."/>
        </authorList>
    </citation>
    <scope>NUCLEOTIDE SEQUENCE [LARGE SCALE GENOMIC DNA]</scope>
    <source>
        <strain evidence="1">cv. LA0716</strain>
    </source>
</reference>
<reference evidence="2" key="2">
    <citation type="submission" date="2025-08" db="UniProtKB">
        <authorList>
            <consortium name="RefSeq"/>
        </authorList>
    </citation>
    <scope>IDENTIFICATION</scope>
</reference>
<dbReference type="SUPFAM" id="SSF54001">
    <property type="entry name" value="Cysteine proteinases"/>
    <property type="match status" value="1"/>
</dbReference>